<evidence type="ECO:0000256" key="3">
    <source>
        <dbReference type="PROSITE-ProRule" id="PRU00035"/>
    </source>
</evidence>
<accession>B6K0Y3</accession>
<evidence type="ECO:0000256" key="1">
    <source>
        <dbReference type="ARBA" id="ARBA00022737"/>
    </source>
</evidence>
<dbReference type="PROSITE" id="PS50014">
    <property type="entry name" value="BROMODOMAIN_2"/>
    <property type="match status" value="2"/>
</dbReference>
<feature type="region of interest" description="Disordered" evidence="4">
    <location>
        <begin position="1"/>
        <end position="190"/>
    </location>
</feature>
<dbReference type="SMART" id="SM00297">
    <property type="entry name" value="BROMO"/>
    <property type="match status" value="2"/>
</dbReference>
<keyword evidence="9" id="KW-1185">Reference proteome</keyword>
<dbReference type="Gene3D" id="1.20.1270.220">
    <property type="match status" value="1"/>
</dbReference>
<dbReference type="CDD" id="cd05498">
    <property type="entry name" value="Bromo_Brdt_II_like"/>
    <property type="match status" value="1"/>
</dbReference>
<keyword evidence="2 3" id="KW-0103">Bromodomain</keyword>
<dbReference type="InterPro" id="IPR018359">
    <property type="entry name" value="Bromodomain_CS"/>
</dbReference>
<dbReference type="GO" id="GO:0006338">
    <property type="term" value="P:chromatin remodeling"/>
    <property type="evidence" value="ECO:0000318"/>
    <property type="project" value="GO_Central"/>
</dbReference>
<dbReference type="HOGENOM" id="CLU_001499_4_2_1"/>
<feature type="compositionally biased region" description="Basic and acidic residues" evidence="4">
    <location>
        <begin position="228"/>
        <end position="239"/>
    </location>
</feature>
<dbReference type="GO" id="GO:0140861">
    <property type="term" value="P:DNA repair-dependent chromatin remodeling"/>
    <property type="evidence" value="ECO:0007669"/>
    <property type="project" value="EnsemblFungi"/>
</dbReference>
<dbReference type="Proteomes" id="UP000001744">
    <property type="component" value="Unassembled WGS sequence"/>
</dbReference>
<name>B6K0Y3_SCHJY</name>
<dbReference type="GO" id="GO:0006355">
    <property type="term" value="P:regulation of DNA-templated transcription"/>
    <property type="evidence" value="ECO:0000318"/>
    <property type="project" value="GO_Central"/>
</dbReference>
<organism evidence="7 9">
    <name type="scientific">Schizosaccharomyces japonicus (strain yFS275 / FY16936)</name>
    <name type="common">Fission yeast</name>
    <dbReference type="NCBI Taxonomy" id="402676"/>
    <lineage>
        <taxon>Eukaryota</taxon>
        <taxon>Fungi</taxon>
        <taxon>Dikarya</taxon>
        <taxon>Ascomycota</taxon>
        <taxon>Taphrinomycotina</taxon>
        <taxon>Schizosaccharomycetes</taxon>
        <taxon>Schizosaccharomycetales</taxon>
        <taxon>Schizosaccharomycetaceae</taxon>
        <taxon>Schizosaccharomyces</taxon>
    </lineage>
</organism>
<dbReference type="InterPro" id="IPR038336">
    <property type="entry name" value="NET_sf"/>
</dbReference>
<dbReference type="Gene3D" id="1.20.920.10">
    <property type="entry name" value="Bromodomain-like"/>
    <property type="match status" value="2"/>
</dbReference>
<dbReference type="OrthoDB" id="784962at2759"/>
<dbReference type="InterPro" id="IPR050935">
    <property type="entry name" value="Bromo_chromatin_reader"/>
</dbReference>
<dbReference type="InterPro" id="IPR036427">
    <property type="entry name" value="Bromodomain-like_sf"/>
</dbReference>
<dbReference type="OMA" id="PITYEMQ"/>
<dbReference type="InterPro" id="IPR001487">
    <property type="entry name" value="Bromodomain"/>
</dbReference>
<dbReference type="PROSITE" id="PS00633">
    <property type="entry name" value="BROMODOMAIN_1"/>
    <property type="match status" value="1"/>
</dbReference>
<feature type="compositionally biased region" description="Basic residues" evidence="4">
    <location>
        <begin position="554"/>
        <end position="570"/>
    </location>
</feature>
<keyword evidence="1" id="KW-0677">Repeat</keyword>
<protein>
    <submittedName>
        <fullName evidence="7">Bromodomain protein</fullName>
    </submittedName>
</protein>
<reference evidence="7 9" key="1">
    <citation type="journal article" date="2011" name="Science">
        <title>Comparative functional genomics of the fission yeasts.</title>
        <authorList>
            <person name="Rhind N."/>
            <person name="Chen Z."/>
            <person name="Yassour M."/>
            <person name="Thompson D.A."/>
            <person name="Haas B.J."/>
            <person name="Habib N."/>
            <person name="Wapinski I."/>
            <person name="Roy S."/>
            <person name="Lin M.F."/>
            <person name="Heiman D.I."/>
            <person name="Young S.K."/>
            <person name="Furuya K."/>
            <person name="Guo Y."/>
            <person name="Pidoux A."/>
            <person name="Chen H.M."/>
            <person name="Robbertse B."/>
            <person name="Goldberg J.M."/>
            <person name="Aoki K."/>
            <person name="Bayne E.H."/>
            <person name="Berlin A.M."/>
            <person name="Desjardins C.A."/>
            <person name="Dobbs E."/>
            <person name="Dukaj L."/>
            <person name="Fan L."/>
            <person name="FitzGerald M.G."/>
            <person name="French C."/>
            <person name="Gujja S."/>
            <person name="Hansen K."/>
            <person name="Keifenheim D."/>
            <person name="Levin J.Z."/>
            <person name="Mosher R.A."/>
            <person name="Mueller C.A."/>
            <person name="Pfiffner J."/>
            <person name="Priest M."/>
            <person name="Russ C."/>
            <person name="Smialowska A."/>
            <person name="Swoboda P."/>
            <person name="Sykes S.M."/>
            <person name="Vaughn M."/>
            <person name="Vengrova S."/>
            <person name="Yoder R."/>
            <person name="Zeng Q."/>
            <person name="Allshire R."/>
            <person name="Baulcombe D."/>
            <person name="Birren B.W."/>
            <person name="Brown W."/>
            <person name="Ekwall K."/>
            <person name="Kellis M."/>
            <person name="Leatherwood J."/>
            <person name="Levin H."/>
            <person name="Margalit H."/>
            <person name="Martienssen R."/>
            <person name="Nieduszynski C.A."/>
            <person name="Spatafora J.W."/>
            <person name="Friedman N."/>
            <person name="Dalgaard J.Z."/>
            <person name="Baumann P."/>
            <person name="Niki H."/>
            <person name="Regev A."/>
            <person name="Nusbaum C."/>
        </authorList>
    </citation>
    <scope>NUCLEOTIDE SEQUENCE [LARGE SCALE GENOMIC DNA]</scope>
    <source>
        <strain evidence="9">yFS275 / FY16936</strain>
    </source>
</reference>
<evidence type="ECO:0000313" key="7">
    <source>
        <dbReference type="EMBL" id="EEB07604.1"/>
    </source>
</evidence>
<feature type="domain" description="NET" evidence="6">
    <location>
        <begin position="571"/>
        <end position="651"/>
    </location>
</feature>
<dbReference type="EMBL" id="KE651166">
    <property type="protein sequence ID" value="EEB07604.1"/>
    <property type="molecule type" value="Genomic_DNA"/>
</dbReference>
<dbReference type="Pfam" id="PF17035">
    <property type="entry name" value="BET"/>
    <property type="match status" value="1"/>
</dbReference>
<feature type="compositionally biased region" description="Basic and acidic residues" evidence="4">
    <location>
        <begin position="122"/>
        <end position="137"/>
    </location>
</feature>
<dbReference type="RefSeq" id="XP_002173897.1">
    <property type="nucleotide sequence ID" value="XM_002173861.1"/>
</dbReference>
<dbReference type="SUPFAM" id="SSF47370">
    <property type="entry name" value="Bromodomain"/>
    <property type="match status" value="2"/>
</dbReference>
<evidence type="ECO:0000313" key="9">
    <source>
        <dbReference type="Proteomes" id="UP000001744"/>
    </source>
</evidence>
<dbReference type="JaponicusDB" id="SJAG_02701">
    <property type="gene designation" value="bdf2"/>
</dbReference>
<dbReference type="VEuPathDB" id="FungiDB:SJAG_02701"/>
<evidence type="ECO:0000259" key="6">
    <source>
        <dbReference type="PROSITE" id="PS51525"/>
    </source>
</evidence>
<dbReference type="InterPro" id="IPR043509">
    <property type="entry name" value="Bromo_Brdt_II"/>
</dbReference>
<dbReference type="GO" id="GO:0005634">
    <property type="term" value="C:nucleus"/>
    <property type="evidence" value="ECO:0000318"/>
    <property type="project" value="GO_Central"/>
</dbReference>
<dbReference type="GO" id="GO:0033696">
    <property type="term" value="P:heterochromatin boundary formation"/>
    <property type="evidence" value="ECO:0007669"/>
    <property type="project" value="EnsemblFungi"/>
</dbReference>
<evidence type="ECO:0000259" key="5">
    <source>
        <dbReference type="PROSITE" id="PS50014"/>
    </source>
</evidence>
<evidence type="ECO:0000313" key="8">
    <source>
        <dbReference type="JaponicusDB" id="SJAG_02701"/>
    </source>
</evidence>
<evidence type="ECO:0000256" key="4">
    <source>
        <dbReference type="SAM" id="MobiDB-lite"/>
    </source>
</evidence>
<dbReference type="Pfam" id="PF00439">
    <property type="entry name" value="Bromodomain"/>
    <property type="match status" value="2"/>
</dbReference>
<dbReference type="CDD" id="cd05500">
    <property type="entry name" value="Bromo_BDF1_2_I"/>
    <property type="match status" value="1"/>
</dbReference>
<feature type="region of interest" description="Disordered" evidence="4">
    <location>
        <begin position="680"/>
        <end position="726"/>
    </location>
</feature>
<dbReference type="eggNOG" id="KOG1474">
    <property type="taxonomic scope" value="Eukaryota"/>
</dbReference>
<dbReference type="PANTHER" id="PTHR22880">
    <property type="entry name" value="FALZ-RELATED BROMODOMAIN-CONTAINING PROTEINS"/>
    <property type="match status" value="1"/>
</dbReference>
<dbReference type="AlphaFoldDB" id="B6K0Y3"/>
<feature type="domain" description="Bromo" evidence="5">
    <location>
        <begin position="253"/>
        <end position="325"/>
    </location>
</feature>
<feature type="compositionally biased region" description="Basic and acidic residues" evidence="4">
    <location>
        <begin position="162"/>
        <end position="178"/>
    </location>
</feature>
<gene>
    <name evidence="8" type="primary">bdf2</name>
    <name evidence="7" type="ORF">SJAG_02701</name>
</gene>
<feature type="region of interest" description="Disordered" evidence="4">
    <location>
        <begin position="345"/>
        <end position="370"/>
    </location>
</feature>
<dbReference type="GO" id="GO:0000785">
    <property type="term" value="C:chromatin"/>
    <property type="evidence" value="ECO:0000318"/>
    <property type="project" value="GO_Central"/>
</dbReference>
<dbReference type="PROSITE" id="PS51525">
    <property type="entry name" value="NET"/>
    <property type="match status" value="1"/>
</dbReference>
<feature type="region of interest" description="Disordered" evidence="4">
    <location>
        <begin position="554"/>
        <end position="580"/>
    </location>
</feature>
<dbReference type="PRINTS" id="PR00503">
    <property type="entry name" value="BROMODOMAIN"/>
</dbReference>
<proteinExistence type="predicted"/>
<dbReference type="InterPro" id="IPR027353">
    <property type="entry name" value="NET_dom"/>
</dbReference>
<feature type="domain" description="Bromo" evidence="5">
    <location>
        <begin position="409"/>
        <end position="481"/>
    </location>
</feature>
<evidence type="ECO:0000256" key="2">
    <source>
        <dbReference type="ARBA" id="ARBA00023117"/>
    </source>
</evidence>
<feature type="compositionally biased region" description="Acidic residues" evidence="4">
    <location>
        <begin position="708"/>
        <end position="726"/>
    </location>
</feature>
<dbReference type="GeneID" id="7051080"/>
<feature type="region of interest" description="Disordered" evidence="4">
    <location>
        <begin position="220"/>
        <end position="239"/>
    </location>
</feature>
<sequence>MTAPNALKQVKTAVKQETKVYTPRSPEPYSTDTQGLFGDGDDQVDLFGDAQLPSLDAGTAGDVGDDDDSCRFLHPTPPYTSFDEDSNESVSAHRSPDSDGPSVEGDEADAHEFQDAGGGVSKQEEEAARPFQEEVRGADGSSVRRQSSEDAADAPPSKRVRTASDDTKTETAKAESFNETKTSGESAPVVANDTQPKENVAAGSNYNNTTAFYNNSEVALSHRAPSPAREHVPRPPLTKEQHKYIQAMLRQLRRCRDSIPFRVPVDPVKQNIPDYPLIIKHPMDLSTMQRKLTNREYDSAQSFIDDMNLMFDNCFLYNGTESPVGVMGKNLQATFTKQLKQLPSSYPVDAGGRRQRKGSMTLRDTTARTRRASSSFMRESSFDMKQRRRKDATEMKFCQAVLKELFKKQHETYAYPFYQPVDPVAFGCPDYFKVIKHPMDLGTMQNKLNHNEYANIKDFEADVNLVFKNCYRFNPPGTPVYLMGKKLETVFRSKWAEKPDFEAQATAQSLSASDYYYADNEVFGSDDEYDEEEGEEFEAVNRQINMLQHTLKQMKSRARSNPISRRRRARSQSAEPQYPPITYEMQTELAEQCNYLTAEQLTYVAEILRQAMPWLRDTDEIEIDVANMEPEVFYQVYYYVCKDKMPTPPLMRDKRKGRVLSEAEQAEKIRQLRAQLDRFNANSNTAGGSEFADQISSSGPAGGGVHESEDESSSSSDEDSESSDSA</sequence>
<dbReference type="STRING" id="402676.B6K0Y3"/>
<dbReference type="GO" id="GO:0140008">
    <property type="term" value="F:histone H4 reader activity"/>
    <property type="evidence" value="ECO:0007669"/>
    <property type="project" value="EnsemblFungi"/>
</dbReference>
<dbReference type="PANTHER" id="PTHR22880:SF242">
    <property type="entry name" value="BROMODOMAIN-CONTAINING PROTEIN C631.02"/>
    <property type="match status" value="1"/>
</dbReference>